<comment type="caution">
    <text evidence="2">The sequence shown here is derived from an EMBL/GenBank/DDBJ whole genome shotgun (WGS) entry which is preliminary data.</text>
</comment>
<keyword evidence="3" id="KW-1185">Reference proteome</keyword>
<organism evidence="2 3">
    <name type="scientific">Trametes cubensis</name>
    <dbReference type="NCBI Taxonomy" id="1111947"/>
    <lineage>
        <taxon>Eukaryota</taxon>
        <taxon>Fungi</taxon>
        <taxon>Dikarya</taxon>
        <taxon>Basidiomycota</taxon>
        <taxon>Agaricomycotina</taxon>
        <taxon>Agaricomycetes</taxon>
        <taxon>Polyporales</taxon>
        <taxon>Polyporaceae</taxon>
        <taxon>Trametes</taxon>
    </lineage>
</organism>
<feature type="region of interest" description="Disordered" evidence="1">
    <location>
        <begin position="1"/>
        <end position="26"/>
    </location>
</feature>
<gene>
    <name evidence="2" type="ORF">ONZ51_g12309</name>
</gene>
<evidence type="ECO:0000313" key="2">
    <source>
        <dbReference type="EMBL" id="KAJ8455903.1"/>
    </source>
</evidence>
<proteinExistence type="predicted"/>
<accession>A0AAD7THH1</accession>
<dbReference type="AlphaFoldDB" id="A0AAD7THH1"/>
<dbReference type="EMBL" id="JAPEVG010000729">
    <property type="protein sequence ID" value="KAJ8455903.1"/>
    <property type="molecule type" value="Genomic_DNA"/>
</dbReference>
<dbReference type="Proteomes" id="UP001215151">
    <property type="component" value="Unassembled WGS sequence"/>
</dbReference>
<sequence>MPASRPGPDDFPPVPADSTAYIPPNFPPNSVSPSADLIATGTRRLGLVGLAHATDLHPDVSPNSDPDVAPHVFAHPYPELQPNLDLDLHPGSYPDFNPDFASYSHSDIPSY</sequence>
<reference evidence="2" key="1">
    <citation type="submission" date="2022-11" db="EMBL/GenBank/DDBJ databases">
        <title>Genome Sequence of Cubamyces cubensis.</title>
        <authorList>
            <person name="Buettner E."/>
        </authorList>
    </citation>
    <scope>NUCLEOTIDE SEQUENCE</scope>
    <source>
        <strain evidence="2">MPL-01</strain>
    </source>
</reference>
<evidence type="ECO:0000313" key="3">
    <source>
        <dbReference type="Proteomes" id="UP001215151"/>
    </source>
</evidence>
<name>A0AAD7THH1_9APHY</name>
<evidence type="ECO:0000256" key="1">
    <source>
        <dbReference type="SAM" id="MobiDB-lite"/>
    </source>
</evidence>
<protein>
    <submittedName>
        <fullName evidence="2">Uncharacterized protein</fullName>
    </submittedName>
</protein>